<dbReference type="SUPFAM" id="SSF161098">
    <property type="entry name" value="MetI-like"/>
    <property type="match status" value="1"/>
</dbReference>
<evidence type="ECO:0000313" key="10">
    <source>
        <dbReference type="Proteomes" id="UP001300012"/>
    </source>
</evidence>
<evidence type="ECO:0000259" key="8">
    <source>
        <dbReference type="PROSITE" id="PS50928"/>
    </source>
</evidence>
<evidence type="ECO:0000313" key="9">
    <source>
        <dbReference type="EMBL" id="MCR8632158.1"/>
    </source>
</evidence>
<dbReference type="RefSeq" id="WP_258213746.1">
    <property type="nucleotide sequence ID" value="NZ_JANQBD010000008.1"/>
</dbReference>
<feature type="transmembrane region" description="Helical" evidence="7">
    <location>
        <begin position="184"/>
        <end position="209"/>
    </location>
</feature>
<organism evidence="9 10">
    <name type="scientific">Paenibacillus radicis</name>
    <name type="common">ex Xue et al. 2023</name>
    <dbReference type="NCBI Taxonomy" id="2972489"/>
    <lineage>
        <taxon>Bacteria</taxon>
        <taxon>Bacillati</taxon>
        <taxon>Bacillota</taxon>
        <taxon>Bacilli</taxon>
        <taxon>Bacillales</taxon>
        <taxon>Paenibacillaceae</taxon>
        <taxon>Paenibacillus</taxon>
    </lineage>
</organism>
<evidence type="ECO:0000256" key="3">
    <source>
        <dbReference type="ARBA" id="ARBA00022475"/>
    </source>
</evidence>
<proteinExistence type="inferred from homology"/>
<dbReference type="Pfam" id="PF00528">
    <property type="entry name" value="BPD_transp_1"/>
    <property type="match status" value="1"/>
</dbReference>
<feature type="transmembrane region" description="Helical" evidence="7">
    <location>
        <begin position="255"/>
        <end position="274"/>
    </location>
</feature>
<reference evidence="9 10" key="1">
    <citation type="submission" date="2022-08" db="EMBL/GenBank/DDBJ databases">
        <title>Paenibacillus endoradicis sp. nov., Paenibacillus radicibacter sp. nov and Paenibacillus pararadicis sp. nov., three cold-adapted plant growth-promoting bacteria isolated from root of Larix gmelinii in Great Khingan.</title>
        <authorList>
            <person name="Xue H."/>
        </authorList>
    </citation>
    <scope>NUCLEOTIDE SEQUENCE [LARGE SCALE GENOMIC DNA]</scope>
    <source>
        <strain evidence="9 10">N5-1-1-5</strain>
    </source>
</reference>
<keyword evidence="3" id="KW-1003">Cell membrane</keyword>
<feature type="transmembrane region" description="Helical" evidence="7">
    <location>
        <begin position="143"/>
        <end position="163"/>
    </location>
</feature>
<comment type="similarity">
    <text evidence="7">Belongs to the binding-protein-dependent transport system permease family.</text>
</comment>
<dbReference type="PANTHER" id="PTHR43744">
    <property type="entry name" value="ABC TRANSPORTER PERMEASE PROTEIN MG189-RELATED-RELATED"/>
    <property type="match status" value="1"/>
</dbReference>
<evidence type="ECO:0000256" key="1">
    <source>
        <dbReference type="ARBA" id="ARBA00004651"/>
    </source>
</evidence>
<dbReference type="Proteomes" id="UP001300012">
    <property type="component" value="Unassembled WGS sequence"/>
</dbReference>
<protein>
    <submittedName>
        <fullName evidence="9">Carbohydrate ABC transporter permease</fullName>
    </submittedName>
</protein>
<dbReference type="InterPro" id="IPR035906">
    <property type="entry name" value="MetI-like_sf"/>
</dbReference>
<keyword evidence="2 7" id="KW-0813">Transport</keyword>
<dbReference type="EMBL" id="JANQBD010000008">
    <property type="protein sequence ID" value="MCR8632158.1"/>
    <property type="molecule type" value="Genomic_DNA"/>
</dbReference>
<evidence type="ECO:0000256" key="5">
    <source>
        <dbReference type="ARBA" id="ARBA00022989"/>
    </source>
</evidence>
<feature type="transmembrane region" description="Helical" evidence="7">
    <location>
        <begin position="49"/>
        <end position="67"/>
    </location>
</feature>
<feature type="transmembrane region" description="Helical" evidence="7">
    <location>
        <begin position="15"/>
        <end position="37"/>
    </location>
</feature>
<keyword evidence="6 7" id="KW-0472">Membrane</keyword>
<name>A0ABT1YIQ9_9BACL</name>
<dbReference type="Gene3D" id="1.10.3720.10">
    <property type="entry name" value="MetI-like"/>
    <property type="match status" value="1"/>
</dbReference>
<gene>
    <name evidence="9" type="ORF">NV381_13180</name>
</gene>
<feature type="domain" description="ABC transmembrane type-1" evidence="8">
    <location>
        <begin position="76"/>
        <end position="274"/>
    </location>
</feature>
<accession>A0ABT1YIQ9</accession>
<dbReference type="CDD" id="cd06261">
    <property type="entry name" value="TM_PBP2"/>
    <property type="match status" value="1"/>
</dbReference>
<sequence>MKRNSSIKSYPSFDILIYLLLSLILLCILLPCIYIVLSSFSTKHEMLTRGFFLIPYQWTLNSYGYLFSSHNFTTSYWNALQITVGGTAVSISATTLMAYGLSRTWLKGRKALNIMVMFTLLFSGGIIPQYLLTSQLGLLNSYWSLFLNNAILPFNLIVMRSFFQNTPKELEESARIDGCGEWRLFFRVILPLSMTSVATFIMFYAVYYWNSYFQAILFISDSQKMPLQVFLRQIILESSNSLETTINGYEYGQPVQMAVVVAASIPMLIMYPFFQKYFDKGMLVGSVKG</sequence>
<dbReference type="PROSITE" id="PS50928">
    <property type="entry name" value="ABC_TM1"/>
    <property type="match status" value="1"/>
</dbReference>
<feature type="transmembrane region" description="Helical" evidence="7">
    <location>
        <begin position="111"/>
        <end position="131"/>
    </location>
</feature>
<evidence type="ECO:0000256" key="6">
    <source>
        <dbReference type="ARBA" id="ARBA00023136"/>
    </source>
</evidence>
<feature type="transmembrane region" description="Helical" evidence="7">
    <location>
        <begin position="79"/>
        <end position="99"/>
    </location>
</feature>
<comment type="subcellular location">
    <subcellularLocation>
        <location evidence="1 7">Cell membrane</location>
        <topology evidence="1 7">Multi-pass membrane protein</topology>
    </subcellularLocation>
</comment>
<evidence type="ECO:0000256" key="7">
    <source>
        <dbReference type="RuleBase" id="RU363032"/>
    </source>
</evidence>
<keyword evidence="4 7" id="KW-0812">Transmembrane</keyword>
<evidence type="ECO:0000256" key="2">
    <source>
        <dbReference type="ARBA" id="ARBA00022448"/>
    </source>
</evidence>
<comment type="caution">
    <text evidence="9">The sequence shown here is derived from an EMBL/GenBank/DDBJ whole genome shotgun (WGS) entry which is preliminary data.</text>
</comment>
<dbReference type="InterPro" id="IPR000515">
    <property type="entry name" value="MetI-like"/>
</dbReference>
<dbReference type="PANTHER" id="PTHR43744:SF9">
    <property type="entry name" value="POLYGALACTURONAN_RHAMNOGALACTURONAN TRANSPORT SYSTEM PERMEASE PROTEIN YTCP"/>
    <property type="match status" value="1"/>
</dbReference>
<keyword evidence="5 7" id="KW-1133">Transmembrane helix</keyword>
<keyword evidence="10" id="KW-1185">Reference proteome</keyword>
<evidence type="ECO:0000256" key="4">
    <source>
        <dbReference type="ARBA" id="ARBA00022692"/>
    </source>
</evidence>